<proteinExistence type="predicted"/>
<reference evidence="1" key="1">
    <citation type="submission" date="2022-01" db="EMBL/GenBank/DDBJ databases">
        <authorList>
            <person name="King R."/>
        </authorList>
    </citation>
    <scope>NUCLEOTIDE SEQUENCE</scope>
</reference>
<accession>A0A9P0D5W9</accession>
<name>A0A9P0D5W9_9CUCU</name>
<protein>
    <submittedName>
        <fullName evidence="1">Uncharacterized protein</fullName>
    </submittedName>
</protein>
<dbReference type="OrthoDB" id="6769807at2759"/>
<organism evidence="1 2">
    <name type="scientific">Psylliodes chrysocephalus</name>
    <dbReference type="NCBI Taxonomy" id="3402493"/>
    <lineage>
        <taxon>Eukaryota</taxon>
        <taxon>Metazoa</taxon>
        <taxon>Ecdysozoa</taxon>
        <taxon>Arthropoda</taxon>
        <taxon>Hexapoda</taxon>
        <taxon>Insecta</taxon>
        <taxon>Pterygota</taxon>
        <taxon>Neoptera</taxon>
        <taxon>Endopterygota</taxon>
        <taxon>Coleoptera</taxon>
        <taxon>Polyphaga</taxon>
        <taxon>Cucujiformia</taxon>
        <taxon>Chrysomeloidea</taxon>
        <taxon>Chrysomelidae</taxon>
        <taxon>Galerucinae</taxon>
        <taxon>Alticini</taxon>
        <taxon>Psylliodes</taxon>
    </lineage>
</organism>
<dbReference type="AlphaFoldDB" id="A0A9P0D5W9"/>
<evidence type="ECO:0000313" key="1">
    <source>
        <dbReference type="EMBL" id="CAH1110441.1"/>
    </source>
</evidence>
<gene>
    <name evidence="1" type="ORF">PSYICH_LOCUS10934</name>
</gene>
<sequence length="203" mass="23912">MNHTNFNRVDPKRYKRGRSKNCDCPAEMHIKIKLTTKDTMKKDTYVKVGEYEDLIVSSSISNNFDVKHVTHVDVASFKQCWPDFFKKKVLSTRCFGKQVPKEDKVNFTINSFYEFSFNSENLGVIFAKQYIGSFVGERFLLLKTLQRNIPTIMVPDPQNFPVYQGKIPINVKKIEDIKKLQQYIPDKYKEFYTTICKLAYYLR</sequence>
<keyword evidence="2" id="KW-1185">Reference proteome</keyword>
<dbReference type="EMBL" id="OV651817">
    <property type="protein sequence ID" value="CAH1110441.1"/>
    <property type="molecule type" value="Genomic_DNA"/>
</dbReference>
<evidence type="ECO:0000313" key="2">
    <source>
        <dbReference type="Proteomes" id="UP001153636"/>
    </source>
</evidence>
<dbReference type="Proteomes" id="UP001153636">
    <property type="component" value="Chromosome 5"/>
</dbReference>